<organism evidence="1 2">
    <name type="scientific">Persea americana</name>
    <name type="common">Avocado</name>
    <dbReference type="NCBI Taxonomy" id="3435"/>
    <lineage>
        <taxon>Eukaryota</taxon>
        <taxon>Viridiplantae</taxon>
        <taxon>Streptophyta</taxon>
        <taxon>Embryophyta</taxon>
        <taxon>Tracheophyta</taxon>
        <taxon>Spermatophyta</taxon>
        <taxon>Magnoliopsida</taxon>
        <taxon>Magnoliidae</taxon>
        <taxon>Laurales</taxon>
        <taxon>Lauraceae</taxon>
        <taxon>Persea</taxon>
    </lineage>
</organism>
<sequence length="96" mass="10707">MEKMRRLLESVWHKILAVGRKDPRRVIHSLKVGVALALVSLLCLLEPFFDGVGANVIWAVMTVVLVLKYTAEDLALVGGQEQEHSLVKVVNGDYRP</sequence>
<name>A0ACC2LF51_PERAE</name>
<dbReference type="Proteomes" id="UP001234297">
    <property type="component" value="Chromosome 8"/>
</dbReference>
<protein>
    <submittedName>
        <fullName evidence="1">Uncharacterized protein</fullName>
    </submittedName>
</protein>
<keyword evidence="2" id="KW-1185">Reference proteome</keyword>
<proteinExistence type="predicted"/>
<evidence type="ECO:0000313" key="2">
    <source>
        <dbReference type="Proteomes" id="UP001234297"/>
    </source>
</evidence>
<reference evidence="1 2" key="1">
    <citation type="journal article" date="2022" name="Hortic Res">
        <title>A haplotype resolved chromosomal level avocado genome allows analysis of novel avocado genes.</title>
        <authorList>
            <person name="Nath O."/>
            <person name="Fletcher S.J."/>
            <person name="Hayward A."/>
            <person name="Shaw L.M."/>
            <person name="Masouleh A.K."/>
            <person name="Furtado A."/>
            <person name="Henry R.J."/>
            <person name="Mitter N."/>
        </authorList>
    </citation>
    <scope>NUCLEOTIDE SEQUENCE [LARGE SCALE GENOMIC DNA]</scope>
    <source>
        <strain evidence="2">cv. Hass</strain>
    </source>
</reference>
<comment type="caution">
    <text evidence="1">The sequence shown here is derived from an EMBL/GenBank/DDBJ whole genome shotgun (WGS) entry which is preliminary data.</text>
</comment>
<dbReference type="EMBL" id="CM056816">
    <property type="protein sequence ID" value="KAJ8632066.1"/>
    <property type="molecule type" value="Genomic_DNA"/>
</dbReference>
<accession>A0ACC2LF51</accession>
<evidence type="ECO:0000313" key="1">
    <source>
        <dbReference type="EMBL" id="KAJ8632066.1"/>
    </source>
</evidence>
<gene>
    <name evidence="1" type="ORF">MRB53_025402</name>
</gene>